<dbReference type="EMBL" id="PGLV01000001">
    <property type="protein sequence ID" value="POZ57101.1"/>
    <property type="molecule type" value="Genomic_DNA"/>
</dbReference>
<keyword evidence="7" id="KW-1185">Reference proteome</keyword>
<dbReference type="EC" id="3.6.3.44" evidence="6"/>
<proteinExistence type="inferred from homology"/>
<keyword evidence="4 6" id="KW-0067">ATP-binding</keyword>
<dbReference type="Gene3D" id="3.40.50.300">
    <property type="entry name" value="P-loop containing nucleotide triphosphate hydrolases"/>
    <property type="match status" value="1"/>
</dbReference>
<protein>
    <submittedName>
        <fullName evidence="6">Multidrug resistance-like ATP-binding protein MdlB</fullName>
        <ecNumber evidence="6">3.6.3.44</ecNumber>
    </submittedName>
</protein>
<keyword evidence="6" id="KW-0378">Hydrolase</keyword>
<evidence type="ECO:0000256" key="2">
    <source>
        <dbReference type="ARBA" id="ARBA00022448"/>
    </source>
</evidence>
<dbReference type="GO" id="GO:0016887">
    <property type="term" value="F:ATP hydrolysis activity"/>
    <property type="evidence" value="ECO:0007669"/>
    <property type="project" value="InterPro"/>
</dbReference>
<evidence type="ECO:0000256" key="4">
    <source>
        <dbReference type="ARBA" id="ARBA00022840"/>
    </source>
</evidence>
<dbReference type="PANTHER" id="PTHR43553">
    <property type="entry name" value="HEAVY METAL TRANSPORTER"/>
    <property type="match status" value="1"/>
</dbReference>
<accession>A0A2S5D227</accession>
<organism evidence="6 7">
    <name type="scientific">Lysinibacillus sphaericus</name>
    <name type="common">Bacillus sphaericus</name>
    <dbReference type="NCBI Taxonomy" id="1421"/>
    <lineage>
        <taxon>Bacteria</taxon>
        <taxon>Bacillati</taxon>
        <taxon>Bacillota</taxon>
        <taxon>Bacilli</taxon>
        <taxon>Bacillales</taxon>
        <taxon>Bacillaceae</taxon>
        <taxon>Lysinibacillus</taxon>
    </lineage>
</organism>
<dbReference type="AlphaFoldDB" id="A0A2S5D227"/>
<dbReference type="SUPFAM" id="SSF52540">
    <property type="entry name" value="P-loop containing nucleoside triphosphate hydrolases"/>
    <property type="match status" value="1"/>
</dbReference>
<comment type="similarity">
    <text evidence="1">Belongs to the ABC transporter superfamily.</text>
</comment>
<dbReference type="InterPro" id="IPR003439">
    <property type="entry name" value="ABC_transporter-like_ATP-bd"/>
</dbReference>
<dbReference type="GO" id="GO:0005524">
    <property type="term" value="F:ATP binding"/>
    <property type="evidence" value="ECO:0007669"/>
    <property type="project" value="UniProtKB-KW"/>
</dbReference>
<evidence type="ECO:0000313" key="7">
    <source>
        <dbReference type="Proteomes" id="UP000237319"/>
    </source>
</evidence>
<dbReference type="InterPro" id="IPR027417">
    <property type="entry name" value="P-loop_NTPase"/>
</dbReference>
<keyword evidence="3" id="KW-0547">Nucleotide-binding</keyword>
<evidence type="ECO:0000313" key="6">
    <source>
        <dbReference type="EMBL" id="POZ57101.1"/>
    </source>
</evidence>
<gene>
    <name evidence="6" type="primary">mdlB</name>
    <name evidence="6" type="ORF">LYSIN_01884</name>
</gene>
<dbReference type="PROSITE" id="PS50893">
    <property type="entry name" value="ABC_TRANSPORTER_2"/>
    <property type="match status" value="1"/>
</dbReference>
<reference evidence="6 7" key="1">
    <citation type="submission" date="2017-11" db="EMBL/GenBank/DDBJ databases">
        <title>Genome sequence of Lysinibacillus sphaericus, a lignin-degrading bacteria isolated from municipal solid waste soil.</title>
        <authorList>
            <person name="Persinoti G.F."/>
            <person name="Paixao D.A."/>
            <person name="Bugg T.D."/>
            <person name="Squina F.M."/>
        </authorList>
    </citation>
    <scope>NUCLEOTIDE SEQUENCE [LARGE SCALE GENOMIC DNA]</scope>
    <source>
        <strain evidence="6 7">A1</strain>
    </source>
</reference>
<dbReference type="Pfam" id="PF00005">
    <property type="entry name" value="ABC_tran"/>
    <property type="match status" value="1"/>
</dbReference>
<comment type="caution">
    <text evidence="6">The sequence shown here is derived from an EMBL/GenBank/DDBJ whole genome shotgun (WGS) entry which is preliminary data.</text>
</comment>
<dbReference type="GO" id="GO:0042626">
    <property type="term" value="F:ATPase-coupled transmembrane transporter activity"/>
    <property type="evidence" value="ECO:0007669"/>
    <property type="project" value="TreeGrafter"/>
</dbReference>
<evidence type="ECO:0000256" key="1">
    <source>
        <dbReference type="ARBA" id="ARBA00005417"/>
    </source>
</evidence>
<evidence type="ECO:0000259" key="5">
    <source>
        <dbReference type="PROSITE" id="PS50893"/>
    </source>
</evidence>
<name>A0A2S5D227_LYSSH</name>
<dbReference type="GO" id="GO:0043190">
    <property type="term" value="C:ATP-binding cassette (ABC) transporter complex"/>
    <property type="evidence" value="ECO:0007669"/>
    <property type="project" value="TreeGrafter"/>
</dbReference>
<dbReference type="InterPro" id="IPR050095">
    <property type="entry name" value="ECF_ABC_transporter_ATP-bd"/>
</dbReference>
<keyword evidence="2" id="KW-0813">Transport</keyword>
<dbReference type="Proteomes" id="UP000237319">
    <property type="component" value="Unassembled WGS sequence"/>
</dbReference>
<sequence length="199" mass="23048">MVSDYSLPYIKLQKKKLISFSIKQKKLNFIVGKNGSGKTTFVNMLNGYIDVPDGVIKIGSRDINSISLECLRMNVRTLYQTPEFVDDEIISFIEDYQELKRNISLQIKELIDRHLYKYENKKFINNLSGGEKQLLCFFEALLSKPKILIIDEGFSNLDSTTTKECLNILNEIKYDTTILIVTHDVSLLNIYESHIINFY</sequence>
<feature type="domain" description="ABC transporter" evidence="5">
    <location>
        <begin position="2"/>
        <end position="199"/>
    </location>
</feature>
<dbReference type="InterPro" id="IPR003593">
    <property type="entry name" value="AAA+_ATPase"/>
</dbReference>
<evidence type="ECO:0000256" key="3">
    <source>
        <dbReference type="ARBA" id="ARBA00022741"/>
    </source>
</evidence>
<dbReference type="SMART" id="SM00382">
    <property type="entry name" value="AAA"/>
    <property type="match status" value="1"/>
</dbReference>